<keyword evidence="2" id="KW-0808">Transferase</keyword>
<evidence type="ECO:0000313" key="6">
    <source>
        <dbReference type="Proteomes" id="UP000262427"/>
    </source>
</evidence>
<dbReference type="EMBL" id="CP025741">
    <property type="protein sequence ID" value="AYA46650.1"/>
    <property type="molecule type" value="Genomic_DNA"/>
</dbReference>
<keyword evidence="1" id="KW-1133">Transmembrane helix</keyword>
<feature type="transmembrane region" description="Helical" evidence="1">
    <location>
        <begin position="44"/>
        <end position="66"/>
    </location>
</feature>
<evidence type="ECO:0000256" key="1">
    <source>
        <dbReference type="SAM" id="Phobius"/>
    </source>
</evidence>
<name>A0A0S4WPI6_RALSL</name>
<evidence type="ECO:0000313" key="4">
    <source>
        <dbReference type="EMBL" id="CUV53498.1"/>
    </source>
</evidence>
<accession>A0A0S4WPI6</accession>
<gene>
    <name evidence="5" type="ORF">LH706_09935</name>
    <name evidence="2" type="ORF">RSP824_09185</name>
    <name evidence="3" type="ORF">RUN1985_v1_540001</name>
    <name evidence="4" type="ORF">RUN215_v1_140062</name>
</gene>
<feature type="transmembrane region" description="Helical" evidence="1">
    <location>
        <begin position="112"/>
        <end position="130"/>
    </location>
</feature>
<reference evidence="2" key="2">
    <citation type="submission" date="2018-01" db="EMBL/GenBank/DDBJ databases">
        <title>Ralstonia pseudosolanacearum P824 infects blueberry.</title>
        <authorList>
            <person name="Bocsanczy A.M."/>
            <person name="Norman D.J."/>
        </authorList>
    </citation>
    <scope>NUCLEOTIDE SEQUENCE</scope>
    <source>
        <strain evidence="2">P824</strain>
    </source>
</reference>
<dbReference type="EMBL" id="CP085043">
    <property type="protein sequence ID" value="UZF13397.1"/>
    <property type="molecule type" value="Genomic_DNA"/>
</dbReference>
<organism evidence="4">
    <name type="scientific">Ralstonia solanacearum</name>
    <name type="common">Pseudomonas solanacearum</name>
    <dbReference type="NCBI Taxonomy" id="305"/>
    <lineage>
        <taxon>Bacteria</taxon>
        <taxon>Pseudomonadati</taxon>
        <taxon>Pseudomonadota</taxon>
        <taxon>Betaproteobacteria</taxon>
        <taxon>Burkholderiales</taxon>
        <taxon>Burkholderiaceae</taxon>
        <taxon>Ralstonia</taxon>
        <taxon>Ralstonia solanacearum species complex</taxon>
    </lineage>
</organism>
<dbReference type="GO" id="GO:0016301">
    <property type="term" value="F:kinase activity"/>
    <property type="evidence" value="ECO:0007669"/>
    <property type="project" value="UniProtKB-KW"/>
</dbReference>
<dbReference type="PATRIC" id="fig|305.107.peg.4545"/>
<dbReference type="Proteomes" id="UP000262427">
    <property type="component" value="Chromosome CM"/>
</dbReference>
<dbReference type="AlphaFoldDB" id="A0A0S4WPI6"/>
<evidence type="ECO:0000313" key="5">
    <source>
        <dbReference type="EMBL" id="UZF13397.1"/>
    </source>
</evidence>
<reference evidence="4" key="1">
    <citation type="submission" date="2015-10" db="EMBL/GenBank/DDBJ databases">
        <authorList>
            <person name="Gilbert D.G."/>
        </authorList>
    </citation>
    <scope>NUCLEOTIDE SEQUENCE</scope>
    <source>
        <strain evidence="4">Phyl III-seqv23</strain>
    </source>
</reference>
<sequence length="151" mass="15979">MSKAPLHAVAGTLAMLLIATFWTSTAVSELFLDAAAVATVKHCIALYGLACLVALMAMTGGSGFALGKGRKGRLIEEKKKRMPLIGANGALVMIPAAIFLNDRAASGVFDTWFYAVQALELAVGLVQLTMMGKNFRAGLRLAGRLRTRPNV</sequence>
<evidence type="ECO:0000313" key="2">
    <source>
        <dbReference type="EMBL" id="AYA46650.1"/>
    </source>
</evidence>
<feature type="transmembrane region" description="Helical" evidence="1">
    <location>
        <begin position="82"/>
        <end position="100"/>
    </location>
</feature>
<evidence type="ECO:0000313" key="3">
    <source>
        <dbReference type="EMBL" id="CUV29906.1"/>
    </source>
</evidence>
<proteinExistence type="predicted"/>
<keyword evidence="1 4" id="KW-0812">Transmembrane</keyword>
<keyword evidence="1" id="KW-0472">Membrane</keyword>
<dbReference type="EMBL" id="LN899820">
    <property type="protein sequence ID" value="CUV53498.1"/>
    <property type="molecule type" value="Genomic_DNA"/>
</dbReference>
<reference evidence="6" key="3">
    <citation type="submission" date="2018-01" db="EMBL/GenBank/DDBJ databases">
        <title>Raltonia solanacearum P824 infects blueberry.</title>
        <authorList>
            <person name="Bocsanczy A.M."/>
            <person name="Norman D.J."/>
        </authorList>
    </citation>
    <scope>NUCLEOTIDE SEQUENCE [LARGE SCALE GENOMIC DNA]</scope>
    <source>
        <strain evidence="6">P824</strain>
    </source>
</reference>
<dbReference type="EMBL" id="LN899824">
    <property type="protein sequence ID" value="CUV29906.1"/>
    <property type="molecule type" value="Genomic_DNA"/>
</dbReference>
<reference evidence="5" key="4">
    <citation type="submission" date="2021-10" db="EMBL/GenBank/DDBJ databases">
        <title>Complete genome sequences of five Ralstonia solancearum strains isolated from sunflower.</title>
        <authorList>
            <person name="She X."/>
            <person name="He Z."/>
        </authorList>
    </citation>
    <scope>NUCLEOTIDE SEQUENCE</scope>
    <source>
        <strain evidence="5">RS638</strain>
    </source>
</reference>
<keyword evidence="2" id="KW-0418">Kinase</keyword>
<protein>
    <submittedName>
        <fullName evidence="2">NAD kinase</fullName>
    </submittedName>
    <submittedName>
        <fullName evidence="4">Putative transmembrane protein</fullName>
    </submittedName>
</protein>